<keyword evidence="7 9" id="KW-0804">Transcription</keyword>
<dbReference type="InterPro" id="IPR013019">
    <property type="entry name" value="MAD_homology_MH1"/>
</dbReference>
<accession>A0A2A2J9D4</accession>
<dbReference type="SUPFAM" id="SSF56366">
    <property type="entry name" value="SMAD MH1 domain"/>
    <property type="match status" value="1"/>
</dbReference>
<dbReference type="GO" id="GO:0050793">
    <property type="term" value="P:regulation of developmental process"/>
    <property type="evidence" value="ECO:0007669"/>
    <property type="project" value="UniProtKB-ARBA"/>
</dbReference>
<dbReference type="GO" id="GO:0070411">
    <property type="term" value="F:I-SMAD binding"/>
    <property type="evidence" value="ECO:0007669"/>
    <property type="project" value="TreeGrafter"/>
</dbReference>
<keyword evidence="5 9" id="KW-0805">Transcription regulation</keyword>
<feature type="coiled-coil region" evidence="10">
    <location>
        <begin position="167"/>
        <end position="194"/>
    </location>
</feature>
<evidence type="ECO:0000256" key="4">
    <source>
        <dbReference type="ARBA" id="ARBA00022833"/>
    </source>
</evidence>
<reference evidence="14 15" key="1">
    <citation type="journal article" date="2017" name="Curr. Biol.">
        <title>Genome architecture and evolution of a unichromosomal asexual nematode.</title>
        <authorList>
            <person name="Fradin H."/>
            <person name="Zegar C."/>
            <person name="Gutwein M."/>
            <person name="Lucas J."/>
            <person name="Kovtun M."/>
            <person name="Corcoran D."/>
            <person name="Baugh L.R."/>
            <person name="Kiontke K."/>
            <person name="Gunsalus K."/>
            <person name="Fitch D.H."/>
            <person name="Piano F."/>
        </authorList>
    </citation>
    <scope>NUCLEOTIDE SEQUENCE [LARGE SCALE GENOMIC DNA]</scope>
    <source>
        <strain evidence="14">PF1309</strain>
    </source>
</reference>
<name>A0A2A2J9D4_9BILA</name>
<feature type="compositionally biased region" description="Low complexity" evidence="11">
    <location>
        <begin position="86"/>
        <end position="97"/>
    </location>
</feature>
<dbReference type="FunFam" id="3.90.520.10:FF:000002">
    <property type="entry name" value="Mothers against decapentaplegic homolog"/>
    <property type="match status" value="1"/>
</dbReference>
<dbReference type="PANTHER" id="PTHR13703">
    <property type="entry name" value="SMAD"/>
    <property type="match status" value="1"/>
</dbReference>
<evidence type="ECO:0000256" key="5">
    <source>
        <dbReference type="ARBA" id="ARBA00023015"/>
    </source>
</evidence>
<dbReference type="Pfam" id="PF03165">
    <property type="entry name" value="MH1"/>
    <property type="match status" value="1"/>
</dbReference>
<proteinExistence type="inferred from homology"/>
<evidence type="ECO:0000256" key="6">
    <source>
        <dbReference type="ARBA" id="ARBA00023125"/>
    </source>
</evidence>
<dbReference type="InterPro" id="IPR013790">
    <property type="entry name" value="Dwarfin"/>
</dbReference>
<protein>
    <recommendedName>
        <fullName evidence="9">Mothers against decapentaplegic homolog</fullName>
        <shortName evidence="9">MAD homolog</shortName>
        <shortName evidence="9">Mothers against DPP homolog</shortName>
    </recommendedName>
    <alternativeName>
        <fullName evidence="9">SMAD family member</fullName>
    </alternativeName>
</protein>
<dbReference type="FunFam" id="2.60.200.10:FF:000002">
    <property type="entry name" value="Mothers against decapentaplegic homolog"/>
    <property type="match status" value="1"/>
</dbReference>
<comment type="similarity">
    <text evidence="1 9">Belongs to the dwarfin/SMAD family.</text>
</comment>
<dbReference type="InterPro" id="IPR001132">
    <property type="entry name" value="SMAD_dom_Dwarfin-type"/>
</dbReference>
<feature type="region of interest" description="Disordered" evidence="11">
    <location>
        <begin position="67"/>
        <end position="99"/>
    </location>
</feature>
<evidence type="ECO:0000259" key="13">
    <source>
        <dbReference type="PROSITE" id="PS51076"/>
    </source>
</evidence>
<dbReference type="AlphaFoldDB" id="A0A2A2J9D4"/>
<evidence type="ECO:0000259" key="12">
    <source>
        <dbReference type="PROSITE" id="PS51075"/>
    </source>
</evidence>
<dbReference type="OrthoDB" id="5875866at2759"/>
<dbReference type="PANTHER" id="PTHR13703:SF45">
    <property type="entry name" value="MOTHERS AGAINST DECAPENTAPLEGIC HOMOLOG"/>
    <property type="match status" value="1"/>
</dbReference>
<keyword evidence="10" id="KW-0175">Coiled coil</keyword>
<dbReference type="CDD" id="cd10492">
    <property type="entry name" value="MH1_SMAD_4"/>
    <property type="match status" value="1"/>
</dbReference>
<keyword evidence="4" id="KW-0862">Zinc</keyword>
<keyword evidence="8 9" id="KW-0539">Nucleus</keyword>
<evidence type="ECO:0000256" key="2">
    <source>
        <dbReference type="ARBA" id="ARBA00022490"/>
    </source>
</evidence>
<comment type="caution">
    <text evidence="14">The sequence shown here is derived from an EMBL/GenBank/DDBJ whole genome shotgun (WGS) entry which is preliminary data.</text>
</comment>
<dbReference type="Gene3D" id="3.90.520.10">
    <property type="entry name" value="SMAD MH1 domain"/>
    <property type="match status" value="1"/>
</dbReference>
<dbReference type="SMART" id="SM00524">
    <property type="entry name" value="DWB"/>
    <property type="match status" value="1"/>
</dbReference>
<keyword evidence="6" id="KW-0238">DNA-binding</keyword>
<dbReference type="GO" id="GO:0000978">
    <property type="term" value="F:RNA polymerase II cis-regulatory region sequence-specific DNA binding"/>
    <property type="evidence" value="ECO:0007669"/>
    <property type="project" value="TreeGrafter"/>
</dbReference>
<dbReference type="InterPro" id="IPR017855">
    <property type="entry name" value="SMAD-like_dom_sf"/>
</dbReference>
<dbReference type="GO" id="GO:0000981">
    <property type="term" value="F:DNA-binding transcription factor activity, RNA polymerase II-specific"/>
    <property type="evidence" value="ECO:0007669"/>
    <property type="project" value="TreeGrafter"/>
</dbReference>
<dbReference type="GO" id="GO:0060395">
    <property type="term" value="P:SMAD protein signal transduction"/>
    <property type="evidence" value="ECO:0007669"/>
    <property type="project" value="TreeGrafter"/>
</dbReference>
<dbReference type="PROSITE" id="PS51075">
    <property type="entry name" value="MH1"/>
    <property type="match status" value="1"/>
</dbReference>
<gene>
    <name evidence="14" type="ORF">WR25_26680</name>
</gene>
<dbReference type="STRING" id="2018661.A0A2A2J9D4"/>
<evidence type="ECO:0000256" key="11">
    <source>
        <dbReference type="SAM" id="MobiDB-lite"/>
    </source>
</evidence>
<organism evidence="14 15">
    <name type="scientific">Diploscapter pachys</name>
    <dbReference type="NCBI Taxonomy" id="2018661"/>
    <lineage>
        <taxon>Eukaryota</taxon>
        <taxon>Metazoa</taxon>
        <taxon>Ecdysozoa</taxon>
        <taxon>Nematoda</taxon>
        <taxon>Chromadorea</taxon>
        <taxon>Rhabditida</taxon>
        <taxon>Rhabditina</taxon>
        <taxon>Rhabditomorpha</taxon>
        <taxon>Rhabditoidea</taxon>
        <taxon>Rhabditidae</taxon>
        <taxon>Diploscapter</taxon>
    </lineage>
</organism>
<dbReference type="GO" id="GO:0040024">
    <property type="term" value="P:dauer larval development"/>
    <property type="evidence" value="ECO:0007669"/>
    <property type="project" value="UniProtKB-ARBA"/>
</dbReference>
<evidence type="ECO:0000256" key="10">
    <source>
        <dbReference type="SAM" id="Coils"/>
    </source>
</evidence>
<keyword evidence="15" id="KW-1185">Reference proteome</keyword>
<dbReference type="Gene3D" id="2.60.200.10">
    <property type="match status" value="1"/>
</dbReference>
<dbReference type="Proteomes" id="UP000218231">
    <property type="component" value="Unassembled WGS sequence"/>
</dbReference>
<evidence type="ECO:0000256" key="9">
    <source>
        <dbReference type="RuleBase" id="RU361195"/>
    </source>
</evidence>
<dbReference type="GO" id="GO:0030154">
    <property type="term" value="P:cell differentiation"/>
    <property type="evidence" value="ECO:0007669"/>
    <property type="project" value="TreeGrafter"/>
</dbReference>
<feature type="domain" description="MH1" evidence="12">
    <location>
        <begin position="152"/>
        <end position="275"/>
    </location>
</feature>
<dbReference type="GO" id="GO:0051239">
    <property type="term" value="P:regulation of multicellular organismal process"/>
    <property type="evidence" value="ECO:0007669"/>
    <property type="project" value="UniProtKB-ARBA"/>
</dbReference>
<dbReference type="GO" id="GO:0046872">
    <property type="term" value="F:metal ion binding"/>
    <property type="evidence" value="ECO:0007669"/>
    <property type="project" value="UniProtKB-KW"/>
</dbReference>
<keyword evidence="2 9" id="KW-0963">Cytoplasm</keyword>
<dbReference type="EMBL" id="LIAE01010594">
    <property type="protein sequence ID" value="PAV58221.1"/>
    <property type="molecule type" value="Genomic_DNA"/>
</dbReference>
<dbReference type="InterPro" id="IPR003619">
    <property type="entry name" value="MAD_homology1_Dwarfin-type"/>
</dbReference>
<dbReference type="GO" id="GO:0071144">
    <property type="term" value="C:heteromeric SMAD protein complex"/>
    <property type="evidence" value="ECO:0007669"/>
    <property type="project" value="TreeGrafter"/>
</dbReference>
<dbReference type="PROSITE" id="PS51076">
    <property type="entry name" value="MH2"/>
    <property type="match status" value="1"/>
</dbReference>
<dbReference type="GO" id="GO:0009653">
    <property type="term" value="P:anatomical structure morphogenesis"/>
    <property type="evidence" value="ECO:0007669"/>
    <property type="project" value="TreeGrafter"/>
</dbReference>
<feature type="domain" description="MH2" evidence="13">
    <location>
        <begin position="402"/>
        <end position="621"/>
    </location>
</feature>
<keyword evidence="3" id="KW-0479">Metal-binding</keyword>
<dbReference type="InterPro" id="IPR036578">
    <property type="entry name" value="SMAD_MH1_sf"/>
</dbReference>
<dbReference type="GO" id="GO:0005737">
    <property type="term" value="C:cytoplasm"/>
    <property type="evidence" value="ECO:0007669"/>
    <property type="project" value="UniProtKB-SubCell"/>
</dbReference>
<feature type="compositionally biased region" description="Polar residues" evidence="11">
    <location>
        <begin position="75"/>
        <end position="85"/>
    </location>
</feature>
<evidence type="ECO:0000256" key="7">
    <source>
        <dbReference type="ARBA" id="ARBA00023163"/>
    </source>
</evidence>
<evidence type="ECO:0000256" key="8">
    <source>
        <dbReference type="ARBA" id="ARBA00023242"/>
    </source>
</evidence>
<evidence type="ECO:0000256" key="1">
    <source>
        <dbReference type="ARBA" id="ARBA00005545"/>
    </source>
</evidence>
<dbReference type="GO" id="GO:0008340">
    <property type="term" value="P:determination of adult lifespan"/>
    <property type="evidence" value="ECO:0007669"/>
    <property type="project" value="UniProtKB-ARBA"/>
</dbReference>
<dbReference type="InterPro" id="IPR008984">
    <property type="entry name" value="SMAD_FHA_dom_sf"/>
</dbReference>
<evidence type="ECO:0000256" key="3">
    <source>
        <dbReference type="ARBA" id="ARBA00022723"/>
    </source>
</evidence>
<evidence type="ECO:0000313" key="15">
    <source>
        <dbReference type="Proteomes" id="UP000218231"/>
    </source>
</evidence>
<dbReference type="SUPFAM" id="SSF49879">
    <property type="entry name" value="SMAD/FHA domain"/>
    <property type="match status" value="1"/>
</dbReference>
<dbReference type="GO" id="GO:0030509">
    <property type="term" value="P:BMP signaling pathway"/>
    <property type="evidence" value="ECO:0007669"/>
    <property type="project" value="TreeGrafter"/>
</dbReference>
<dbReference type="Pfam" id="PF03166">
    <property type="entry name" value="MH2"/>
    <property type="match status" value="1"/>
</dbReference>
<evidence type="ECO:0000313" key="14">
    <source>
        <dbReference type="EMBL" id="PAV58221.1"/>
    </source>
</evidence>
<sequence length="621" mass="68967">MNSDASVVASTSSNGTFPFFPSSSQAYSDIQPSVSTSMYNSMQYSSPLLCGMQSQYFNSNQLQPSSGPGAYQFAPRQTLQQQHSMPSSSSSSFTPFLDDPPPPSCSSLFLPSPCSLVSPLPLPISASSSTIPPNLAPHGSAHQTTAMDSCQQISHVLQCYQQGGEDIEFVKKAIESLVKKLKDKRQELDSLITAITAAGKQPTGCVTIQRSLDGRLQVAGRKGVPHVVYARIWRWPNVNKNELMKNSQCTTPTDDSDFICINPYHYERVVSNGLNPLDVNSSGQMHNLAVGQKPIKEDYGLEYDMNGQHMQQQSSQQQSYQDWMNSGCIPNQQLNNEVYQSNSNFILFPQQQTQQQQPITDCQNMELFRCIIWEIGQISNYFSSDDLSQVHIPASSHVPDHWCSIIYYELDTQIGETFKVRWEMPEVSVDGGMDPQGEKSGRFCLGALSNIHRGEASEKARIHIGHGLNLQHLPDGRVILHSLSKIFVQSGYLDFCNGCPYGSKVHRFTQESPPTTLFDLRWAYKEMLSRTRSTSEALRAQAAAVAGYSQGAQLANLPSMMADSGVDGMRSSFCTIKVSFVKGWGERYPRKAIKETPCWIEIQLHRPLQLLDQLLKSSGPL</sequence>
<dbReference type="SMART" id="SM00523">
    <property type="entry name" value="DWA"/>
    <property type="match status" value="1"/>
</dbReference>
<comment type="subcellular location">
    <subcellularLocation>
        <location evidence="9">Cytoplasm</location>
    </subcellularLocation>
    <subcellularLocation>
        <location evidence="9">Nucleus</location>
    </subcellularLocation>
</comment>